<dbReference type="EMBL" id="BARW01011939">
    <property type="protein sequence ID" value="GAI78527.1"/>
    <property type="molecule type" value="Genomic_DNA"/>
</dbReference>
<gene>
    <name evidence="1" type="ORF">S12H4_22766</name>
</gene>
<evidence type="ECO:0000313" key="1">
    <source>
        <dbReference type="EMBL" id="GAI78527.1"/>
    </source>
</evidence>
<proteinExistence type="predicted"/>
<comment type="caution">
    <text evidence="1">The sequence shown here is derived from an EMBL/GenBank/DDBJ whole genome shotgun (WGS) entry which is preliminary data.</text>
</comment>
<sequence length="58" mass="6657">MERGDVKEAIEHLDKTDEVIKHRIRMRQVSGEQHALEEARELVQKAVTKLLPFYVAGG</sequence>
<dbReference type="AlphaFoldDB" id="X1RCS2"/>
<reference evidence="1" key="1">
    <citation type="journal article" date="2014" name="Front. Microbiol.">
        <title>High frequency of phylogenetically diverse reductive dehalogenase-homologous genes in deep subseafloor sedimentary metagenomes.</title>
        <authorList>
            <person name="Kawai M."/>
            <person name="Futagami T."/>
            <person name="Toyoda A."/>
            <person name="Takaki Y."/>
            <person name="Nishi S."/>
            <person name="Hori S."/>
            <person name="Arai W."/>
            <person name="Tsubouchi T."/>
            <person name="Morono Y."/>
            <person name="Uchiyama I."/>
            <person name="Ito T."/>
            <person name="Fujiyama A."/>
            <person name="Inagaki F."/>
            <person name="Takami H."/>
        </authorList>
    </citation>
    <scope>NUCLEOTIDE SEQUENCE</scope>
    <source>
        <strain evidence="1">Expedition CK06-06</strain>
    </source>
</reference>
<name>X1RCS2_9ZZZZ</name>
<protein>
    <submittedName>
        <fullName evidence="1">Uncharacterized protein</fullName>
    </submittedName>
</protein>
<organism evidence="1">
    <name type="scientific">marine sediment metagenome</name>
    <dbReference type="NCBI Taxonomy" id="412755"/>
    <lineage>
        <taxon>unclassified sequences</taxon>
        <taxon>metagenomes</taxon>
        <taxon>ecological metagenomes</taxon>
    </lineage>
</organism>
<accession>X1RCS2</accession>